<sequence>MHQLFQIRSTLVYGSSIQGLLTTWPIIPNFFFPIP</sequence>
<accession>A0A2P2J2B5</accession>
<proteinExistence type="predicted"/>
<evidence type="ECO:0000313" key="1">
    <source>
        <dbReference type="EMBL" id="MBW87610.1"/>
    </source>
</evidence>
<reference evidence="1" key="1">
    <citation type="submission" date="2018-02" db="EMBL/GenBank/DDBJ databases">
        <title>Rhizophora mucronata_Transcriptome.</title>
        <authorList>
            <person name="Meera S.P."/>
            <person name="Sreeshan A."/>
            <person name="Augustine A."/>
        </authorList>
    </citation>
    <scope>NUCLEOTIDE SEQUENCE</scope>
    <source>
        <tissue evidence="1">Leaf</tissue>
    </source>
</reference>
<organism evidence="1">
    <name type="scientific">Rhizophora mucronata</name>
    <name type="common">Asiatic mangrove</name>
    <dbReference type="NCBI Taxonomy" id="61149"/>
    <lineage>
        <taxon>Eukaryota</taxon>
        <taxon>Viridiplantae</taxon>
        <taxon>Streptophyta</taxon>
        <taxon>Embryophyta</taxon>
        <taxon>Tracheophyta</taxon>
        <taxon>Spermatophyta</taxon>
        <taxon>Magnoliopsida</taxon>
        <taxon>eudicotyledons</taxon>
        <taxon>Gunneridae</taxon>
        <taxon>Pentapetalae</taxon>
        <taxon>rosids</taxon>
        <taxon>fabids</taxon>
        <taxon>Malpighiales</taxon>
        <taxon>Rhizophoraceae</taxon>
        <taxon>Rhizophora</taxon>
    </lineage>
</organism>
<dbReference type="AlphaFoldDB" id="A0A2P2J2B5"/>
<protein>
    <submittedName>
        <fullName evidence="1">Uncharacterized protein</fullName>
    </submittedName>
</protein>
<dbReference type="EMBL" id="GGEC01007127">
    <property type="protein sequence ID" value="MBW87610.1"/>
    <property type="molecule type" value="Transcribed_RNA"/>
</dbReference>
<name>A0A2P2J2B5_RHIMU</name>